<reference evidence="2" key="1">
    <citation type="submission" date="2024-02" db="EMBL/GenBank/DDBJ databases">
        <authorList>
            <consortium name="ELIXIR-Norway"/>
            <consortium name="Elixir Norway"/>
        </authorList>
    </citation>
    <scope>NUCLEOTIDE SEQUENCE</scope>
</reference>
<dbReference type="Proteomes" id="UP001497444">
    <property type="component" value="Chromosome 8"/>
</dbReference>
<feature type="transmembrane region" description="Helical" evidence="1">
    <location>
        <begin position="12"/>
        <end position="30"/>
    </location>
</feature>
<accession>A0ABP0XK76</accession>
<evidence type="ECO:0000313" key="2">
    <source>
        <dbReference type="EMBL" id="CAK9278113.1"/>
    </source>
</evidence>
<proteinExistence type="predicted"/>
<keyword evidence="3" id="KW-1185">Reference proteome</keyword>
<dbReference type="EMBL" id="OZ020103">
    <property type="protein sequence ID" value="CAK9278113.1"/>
    <property type="molecule type" value="Genomic_DNA"/>
</dbReference>
<keyword evidence="1" id="KW-0472">Membrane</keyword>
<sequence length="67" mass="7619">MSWSGVPCYHQPTMYLLYPLTSIFTLLPTLSGQSNYIISKSCVTPDNNEQGTVSQDFHHNFPPWQAK</sequence>
<gene>
    <name evidence="2" type="ORF">CSSPJE1EN1_LOCUS23591</name>
</gene>
<evidence type="ECO:0000313" key="3">
    <source>
        <dbReference type="Proteomes" id="UP001497444"/>
    </source>
</evidence>
<evidence type="ECO:0000256" key="1">
    <source>
        <dbReference type="SAM" id="Phobius"/>
    </source>
</evidence>
<organism evidence="2 3">
    <name type="scientific">Sphagnum jensenii</name>
    <dbReference type="NCBI Taxonomy" id="128206"/>
    <lineage>
        <taxon>Eukaryota</taxon>
        <taxon>Viridiplantae</taxon>
        <taxon>Streptophyta</taxon>
        <taxon>Embryophyta</taxon>
        <taxon>Bryophyta</taxon>
        <taxon>Sphagnophytina</taxon>
        <taxon>Sphagnopsida</taxon>
        <taxon>Sphagnales</taxon>
        <taxon>Sphagnaceae</taxon>
        <taxon>Sphagnum</taxon>
    </lineage>
</organism>
<keyword evidence="1" id="KW-1133">Transmembrane helix</keyword>
<name>A0ABP0XK76_9BRYO</name>
<protein>
    <submittedName>
        <fullName evidence="2">Uncharacterized protein</fullName>
    </submittedName>
</protein>
<keyword evidence="1" id="KW-0812">Transmembrane</keyword>